<feature type="domain" description="ATPase BadF/BadG/BcrA/BcrD type" evidence="5">
    <location>
        <begin position="319"/>
        <end position="573"/>
    </location>
</feature>
<dbReference type="SUPFAM" id="SSF53067">
    <property type="entry name" value="Actin-like ATPase domain"/>
    <property type="match status" value="2"/>
</dbReference>
<dbReference type="InterPro" id="IPR043129">
    <property type="entry name" value="ATPase_NBD"/>
</dbReference>
<evidence type="ECO:0000313" key="8">
    <source>
        <dbReference type="Proteomes" id="UP000475928"/>
    </source>
</evidence>
<dbReference type="EMBL" id="BLLH01000001">
    <property type="protein sequence ID" value="GFH39871.1"/>
    <property type="molecule type" value="Genomic_DNA"/>
</dbReference>
<comment type="caution">
    <text evidence="7">The sequence shown here is derived from an EMBL/GenBank/DDBJ whole genome shotgun (WGS) entry which is preliminary data.</text>
</comment>
<dbReference type="CDD" id="cd24035">
    <property type="entry name" value="ASKHA_NBD_O66634-like_rpt2"/>
    <property type="match status" value="1"/>
</dbReference>
<dbReference type="GO" id="GO:0046872">
    <property type="term" value="F:metal ion binding"/>
    <property type="evidence" value="ECO:0007669"/>
    <property type="project" value="UniProtKB-KW"/>
</dbReference>
<dbReference type="Gene3D" id="3.30.420.40">
    <property type="match status" value="4"/>
</dbReference>
<dbReference type="RefSeq" id="WP_172354850.1">
    <property type="nucleotide sequence ID" value="NZ_BLLH01000001.1"/>
</dbReference>
<dbReference type="Pfam" id="PF09989">
    <property type="entry name" value="DUF2229"/>
    <property type="match status" value="1"/>
</dbReference>
<dbReference type="Proteomes" id="UP000475928">
    <property type="component" value="Unassembled WGS sequence"/>
</dbReference>
<evidence type="ECO:0000256" key="1">
    <source>
        <dbReference type="ARBA" id="ARBA00001966"/>
    </source>
</evidence>
<comment type="cofactor">
    <cofactor evidence="1">
        <name>[4Fe-4S] cluster</name>
        <dbReference type="ChEBI" id="CHEBI:49883"/>
    </cofactor>
</comment>
<keyword evidence="4" id="KW-0411">Iron-sulfur</keyword>
<dbReference type="InterPro" id="IPR002731">
    <property type="entry name" value="ATPase_BadF"/>
</dbReference>
<keyword evidence="2" id="KW-0479">Metal-binding</keyword>
<proteinExistence type="predicted"/>
<evidence type="ECO:0000256" key="2">
    <source>
        <dbReference type="ARBA" id="ARBA00022723"/>
    </source>
</evidence>
<dbReference type="PANTHER" id="PTHR32329:SF4">
    <property type="entry name" value="ACTIVATOR OF 2-HYDROXYACYL-COA DEHYDRATASE"/>
    <property type="match status" value="1"/>
</dbReference>
<dbReference type="CDD" id="cd24034">
    <property type="entry name" value="ASKHA_NBD_O66634-like_rpt1"/>
    <property type="match status" value="1"/>
</dbReference>
<accession>A0A6A0B5Q5</accession>
<evidence type="ECO:0000256" key="3">
    <source>
        <dbReference type="ARBA" id="ARBA00023004"/>
    </source>
</evidence>
<organism evidence="7 8">
    <name type="scientific">Pseudolactococcus insecticola</name>
    <dbReference type="NCBI Taxonomy" id="2709158"/>
    <lineage>
        <taxon>Bacteria</taxon>
        <taxon>Bacillati</taxon>
        <taxon>Bacillota</taxon>
        <taxon>Bacilli</taxon>
        <taxon>Lactobacillales</taxon>
        <taxon>Streptococcaceae</taxon>
        <taxon>Pseudolactococcus</taxon>
    </lineage>
</organism>
<gene>
    <name evidence="7" type="primary">yxcA</name>
    <name evidence="7" type="ORF">Hs20B_02690</name>
</gene>
<sequence length="1430" mass="158046">MYKAGIDVGSTTVKMVVFDENYDIKFSRYERHFSDVKTATVKVLNEMIAELGDIQFTFSITGSGGMGLSDVIGATFIQEVIASTLTIEKFIPETDVMIELGGEDAKMTFFDGAMEQRMNGSCAGGTGAFIDQMAELLKVDANGVNELAKNYQNLYPIASRCGVFAKTDVQPLLNEGVRKEDIAASIFQAVVNQTVAGLAAGRKIKGNIAFLGGPLFFMSELRKRFIETLDIKPENVVFPENPQLFVAMGAALDEENATEFSASEIVNKLENDNSDNLIPQDTLEVLFEDAADLAEFRARHAKASAAHKNLSDHHGAAFLGIDAGSTTTKVVLIDEDGNILFEHYGSNNGDPLDSVLNVMTFLYKEMPSDVYIAKSAVTGYGEQLIKAALKVDIGEVETMAHYKAADFFQPGVDFIIDIGGQDMKAMKIRDGALSSIQLNEACSSGCGSFIETFAKSLKFDVKDFAQEALLTAHPVDLGSKCTVFMNSKVKQVQKEGATVGDISAGLSYSVIKNALYKVIKVKRPEDLGEKIVVQGGTFYNEAVLRAFEKISGREVVRPSIAGLMGAYGCALIAMEDATDDATPSTILGLEALQAFNTTKEFTTCGLCENMCKMTLTVFNDGSKFVSGNRCERGAEKAMQIKIDKRDKKVNLVDYKYKKLFKFKALNKKKATNGEIGIPRVLNMYENYPLWHTMLTDLGFRVVLSPKSDKELYEKGIETIPSDTVCYPAKLSHGHIMSLIQKDVPTIFYPSVLYERQEDVTAQNHYNCPIVQSYPEVIKNNIDEIRNGQVGYVHPFINLADPDNMAVNLFEALKEFDVTLDAVKAAIHHGFEELDAFKADIRDKAEDLLMQINLNNEKAIVLSGRPYHLDPEINHGISDIITQEGFHVLTEDSIAHLAEVGGLRVVNQWVYHSRLYGAARVVAKNKNLELVQLNSFGCGLDAVTTDQVEEIMQGHNKLYTVLKIDEGSNMGAVRIRLRSLKAAVSERDKRGVIPEIAESDYKEIIETHPAFTKEMKKTHTLLMPMLSPIHQEGLIDEAFRQSGYNVVVLPEDKSSINSGLKFVNNDSCYPAIISIGQLIHALESGDYDVNNTSVMMTQTGGGCRATNYIPLLRKALKDAGFGQVPVVSVSMGNKGTEKSEGFKFSVPMMTRVIIGALYGDLFERVVYRTRPYEITKGQIDALHTKWLGKAKHNIKSGSIFEFNRNMKQIIREFDETPLLDIKKPRVGVVGEILVKYSKTANNDIVSIIESEGAEAVVPDIIGFMNYSLYNQIWKSENLGMGKKAKYFARAFINIIQMVEKPMNKALKASKRFDGIHSIDALAADTEKIISIGNHTGEGWFLTGEMIELLQDDVDNIVCLQPFGCLPNHIVGKGMIKELRRQYPRANIAPIDYDPSVSVVNQLNRIRLMMATAKKQLKKDMAEAEVTAEVNA</sequence>
<dbReference type="GO" id="GO:0051536">
    <property type="term" value="F:iron-sulfur cluster binding"/>
    <property type="evidence" value="ECO:0007669"/>
    <property type="project" value="UniProtKB-KW"/>
</dbReference>
<dbReference type="Pfam" id="PF01869">
    <property type="entry name" value="BcrAD_BadFG"/>
    <property type="match status" value="2"/>
</dbReference>
<feature type="domain" description="ATPase BadF/BadG/BcrA/BcrD type" evidence="5">
    <location>
        <begin position="5"/>
        <end position="252"/>
    </location>
</feature>
<evidence type="ECO:0000259" key="6">
    <source>
        <dbReference type="Pfam" id="PF09989"/>
    </source>
</evidence>
<evidence type="ECO:0000313" key="7">
    <source>
        <dbReference type="EMBL" id="GFH39871.1"/>
    </source>
</evidence>
<feature type="domain" description="DUF2229" evidence="6">
    <location>
        <begin position="675"/>
        <end position="893"/>
    </location>
</feature>
<keyword evidence="8" id="KW-1185">Reference proteome</keyword>
<dbReference type="InterPro" id="IPR008275">
    <property type="entry name" value="CoA_E_activase_dom"/>
</dbReference>
<protein>
    <submittedName>
        <fullName evidence="7">2-hydroxyglutaryl-CoA dehydratase</fullName>
    </submittedName>
</protein>
<dbReference type="InterPro" id="IPR051805">
    <property type="entry name" value="Dehydratase_Activator_Redct"/>
</dbReference>
<evidence type="ECO:0000256" key="4">
    <source>
        <dbReference type="ARBA" id="ARBA00023014"/>
    </source>
</evidence>
<dbReference type="NCBIfam" id="TIGR00241">
    <property type="entry name" value="CoA_E_activ"/>
    <property type="match status" value="1"/>
</dbReference>
<name>A0A6A0B5Q5_9LACT</name>
<dbReference type="PANTHER" id="PTHR32329">
    <property type="entry name" value="BIFUNCTIONAL PROTEIN [INCLUDES 2-HYDROXYACYL-COA DEHYDRATASE (N-TER) AND ITS ACTIVATOR DOMAIN (C_TERM)-RELATED"/>
    <property type="match status" value="1"/>
</dbReference>
<reference evidence="7 8" key="1">
    <citation type="submission" date="2020-02" db="EMBL/GenBank/DDBJ databases">
        <title>Draft genome sequence of Lactococcus sp. Hs20B0-1.</title>
        <authorList>
            <person name="Noda S."/>
            <person name="Yuki M."/>
            <person name="Ohkuma M."/>
        </authorList>
    </citation>
    <scope>NUCLEOTIDE SEQUENCE [LARGE SCALE GENOMIC DNA]</scope>
    <source>
        <strain evidence="7 8">Hs20B0-1</strain>
    </source>
</reference>
<evidence type="ECO:0000259" key="5">
    <source>
        <dbReference type="Pfam" id="PF01869"/>
    </source>
</evidence>
<keyword evidence="3" id="KW-0408">Iron</keyword>
<dbReference type="InterPro" id="IPR018709">
    <property type="entry name" value="CoA_activase_DUF2229"/>
</dbReference>